<feature type="transmembrane region" description="Helical" evidence="1">
    <location>
        <begin position="77"/>
        <end position="98"/>
    </location>
</feature>
<feature type="transmembrane region" description="Helical" evidence="1">
    <location>
        <begin position="28"/>
        <end position="46"/>
    </location>
</feature>
<keyword evidence="1" id="KW-1133">Transmembrane helix</keyword>
<comment type="caution">
    <text evidence="2">The sequence shown here is derived from an EMBL/GenBank/DDBJ whole genome shotgun (WGS) entry which is preliminary data.</text>
</comment>
<sequence length="196" mass="20240">MGGVAALVQAVVPTAVFAILTTMAGLFAAAVAAFVVSASLVVWQVVRRRRTRGALIGLAMVTVSLLIALGLGDAKDYYAVGIWSSLGNAVAGLGSVLVRRPLAGYVWGWVLGHGGRWRSTEAAVRAYSWATLIGAAVNVARFAVQGMLYHAGNIDWLAVARMVMGWPLGVASLVAVYPLVRKAAGAVHAAGEAANA</sequence>
<organism evidence="2 3">
    <name type="scientific">Mycobacterium talmoniae</name>
    <dbReference type="NCBI Taxonomy" id="1858794"/>
    <lineage>
        <taxon>Bacteria</taxon>
        <taxon>Bacillati</taxon>
        <taxon>Actinomycetota</taxon>
        <taxon>Actinomycetes</taxon>
        <taxon>Mycobacteriales</taxon>
        <taxon>Mycobacteriaceae</taxon>
        <taxon>Mycobacterium</taxon>
    </lineage>
</organism>
<evidence type="ECO:0000313" key="2">
    <source>
        <dbReference type="EMBL" id="PQM47266.1"/>
    </source>
</evidence>
<dbReference type="EMBL" id="PPEA01000360">
    <property type="protein sequence ID" value="PQM47266.1"/>
    <property type="molecule type" value="Genomic_DNA"/>
</dbReference>
<reference evidence="2 3" key="1">
    <citation type="journal article" date="2017" name="Int. J. Syst. Evol. Microbiol.">
        <title>Mycobacterium talmoniae sp. nov., a slowly growing mycobacterium isolated from human respiratory samples.</title>
        <authorList>
            <person name="Davidson R.M."/>
            <person name="DeGroote M.A."/>
            <person name="Marola J.L."/>
            <person name="Buss S."/>
            <person name="Jones V."/>
            <person name="McNeil M.R."/>
            <person name="Freifeld A.G."/>
            <person name="Elaine Epperson L."/>
            <person name="Hasan N.A."/>
            <person name="Jackson M."/>
            <person name="Iwen P.C."/>
            <person name="Salfinger M."/>
            <person name="Strong M."/>
        </authorList>
    </citation>
    <scope>NUCLEOTIDE SEQUENCE [LARGE SCALE GENOMIC DNA]</scope>
    <source>
        <strain evidence="2 3">ATCC BAA-2683</strain>
    </source>
</reference>
<keyword evidence="1" id="KW-0472">Membrane</keyword>
<gene>
    <name evidence="2" type="ORF">C1Y40_02538</name>
</gene>
<protein>
    <recommendedName>
        <fullName evidence="4">DUF3159 domain-containing protein</fullName>
    </recommendedName>
</protein>
<feature type="transmembrane region" description="Helical" evidence="1">
    <location>
        <begin position="53"/>
        <end position="71"/>
    </location>
</feature>
<feature type="transmembrane region" description="Helical" evidence="1">
    <location>
        <begin position="156"/>
        <end position="180"/>
    </location>
</feature>
<keyword evidence="1" id="KW-0812">Transmembrane</keyword>
<dbReference type="Pfam" id="PF11361">
    <property type="entry name" value="DUF3159"/>
    <property type="match status" value="1"/>
</dbReference>
<feature type="transmembrane region" description="Helical" evidence="1">
    <location>
        <begin position="126"/>
        <end position="144"/>
    </location>
</feature>
<evidence type="ECO:0000313" key="3">
    <source>
        <dbReference type="Proteomes" id="UP000238296"/>
    </source>
</evidence>
<evidence type="ECO:0000256" key="1">
    <source>
        <dbReference type="SAM" id="Phobius"/>
    </source>
</evidence>
<dbReference type="Proteomes" id="UP000238296">
    <property type="component" value="Unassembled WGS sequence"/>
</dbReference>
<name>A0A2S8BKY9_9MYCO</name>
<accession>A0A2S8BKY9</accession>
<evidence type="ECO:0008006" key="4">
    <source>
        <dbReference type="Google" id="ProtNLM"/>
    </source>
</evidence>
<proteinExistence type="predicted"/>
<dbReference type="AlphaFoldDB" id="A0A2S8BKY9"/>
<dbReference type="InterPro" id="IPR016566">
    <property type="entry name" value="UCP010219"/>
</dbReference>